<comment type="subcellular location">
    <subcellularLocation>
        <location evidence="1">Membrane</location>
        <topology evidence="1">Multi-pass membrane protein</topology>
    </subcellularLocation>
</comment>
<dbReference type="EMBL" id="LSRX01001579">
    <property type="protein sequence ID" value="OLP78678.1"/>
    <property type="molecule type" value="Genomic_DNA"/>
</dbReference>
<evidence type="ECO:0000256" key="3">
    <source>
        <dbReference type="ARBA" id="ARBA00022989"/>
    </source>
</evidence>
<comment type="caution">
    <text evidence="7">The sequence shown here is derived from an EMBL/GenBank/DDBJ whole genome shotgun (WGS) entry which is preliminary data.</text>
</comment>
<dbReference type="PANTHER" id="PTHR45951:SF7">
    <property type="entry name" value="SSD DOMAIN-CONTAINING PROTEIN"/>
    <property type="match status" value="1"/>
</dbReference>
<accession>A0A1Q9C6X7</accession>
<dbReference type="PANTHER" id="PTHR45951">
    <property type="entry name" value="PROTEIN DISPATCHED-RELATED"/>
    <property type="match status" value="1"/>
</dbReference>
<evidence type="ECO:0000256" key="2">
    <source>
        <dbReference type="ARBA" id="ARBA00022692"/>
    </source>
</evidence>
<evidence type="ECO:0008006" key="9">
    <source>
        <dbReference type="Google" id="ProtNLM"/>
    </source>
</evidence>
<keyword evidence="3 6" id="KW-1133">Transmembrane helix</keyword>
<feature type="transmembrane region" description="Helical" evidence="6">
    <location>
        <begin position="430"/>
        <end position="450"/>
    </location>
</feature>
<dbReference type="GO" id="GO:0016020">
    <property type="term" value="C:membrane"/>
    <property type="evidence" value="ECO:0007669"/>
    <property type="project" value="UniProtKB-SubCell"/>
</dbReference>
<proteinExistence type="predicted"/>
<dbReference type="AlphaFoldDB" id="A0A1Q9C6X7"/>
<keyword evidence="5" id="KW-0325">Glycoprotein</keyword>
<gene>
    <name evidence="7" type="ORF">AK812_SmicGene41125</name>
</gene>
<name>A0A1Q9C6X7_SYMMI</name>
<protein>
    <recommendedName>
        <fullName evidence="9">SSD domain-containing protein</fullName>
    </recommendedName>
</protein>
<evidence type="ECO:0000256" key="6">
    <source>
        <dbReference type="SAM" id="Phobius"/>
    </source>
</evidence>
<evidence type="ECO:0000313" key="8">
    <source>
        <dbReference type="Proteomes" id="UP000186817"/>
    </source>
</evidence>
<evidence type="ECO:0000256" key="1">
    <source>
        <dbReference type="ARBA" id="ARBA00004141"/>
    </source>
</evidence>
<dbReference type="Proteomes" id="UP000186817">
    <property type="component" value="Unassembled WGS sequence"/>
</dbReference>
<keyword evidence="4 6" id="KW-0472">Membrane</keyword>
<evidence type="ECO:0000313" key="7">
    <source>
        <dbReference type="EMBL" id="OLP78678.1"/>
    </source>
</evidence>
<organism evidence="7 8">
    <name type="scientific">Symbiodinium microadriaticum</name>
    <name type="common">Dinoflagellate</name>
    <name type="synonym">Zooxanthella microadriatica</name>
    <dbReference type="NCBI Taxonomy" id="2951"/>
    <lineage>
        <taxon>Eukaryota</taxon>
        <taxon>Sar</taxon>
        <taxon>Alveolata</taxon>
        <taxon>Dinophyceae</taxon>
        <taxon>Suessiales</taxon>
        <taxon>Symbiodiniaceae</taxon>
        <taxon>Symbiodinium</taxon>
    </lineage>
</organism>
<dbReference type="OrthoDB" id="429851at2759"/>
<reference evidence="7 8" key="1">
    <citation type="submission" date="2016-02" db="EMBL/GenBank/DDBJ databases">
        <title>Genome analysis of coral dinoflagellate symbionts highlights evolutionary adaptations to a symbiotic lifestyle.</title>
        <authorList>
            <person name="Aranda M."/>
            <person name="Li Y."/>
            <person name="Liew Y.J."/>
            <person name="Baumgarten S."/>
            <person name="Simakov O."/>
            <person name="Wilson M."/>
            <person name="Piel J."/>
            <person name="Ashoor H."/>
            <person name="Bougouffa S."/>
            <person name="Bajic V.B."/>
            <person name="Ryu T."/>
            <person name="Ravasi T."/>
            <person name="Bayer T."/>
            <person name="Micklem G."/>
            <person name="Kim H."/>
            <person name="Bhak J."/>
            <person name="Lajeunesse T.C."/>
            <person name="Voolstra C.R."/>
        </authorList>
    </citation>
    <scope>NUCLEOTIDE SEQUENCE [LARGE SCALE GENOMIC DNA]</scope>
    <source>
        <strain evidence="7 8">CCMP2467</strain>
    </source>
</reference>
<evidence type="ECO:0000256" key="4">
    <source>
        <dbReference type="ARBA" id="ARBA00023136"/>
    </source>
</evidence>
<dbReference type="GO" id="GO:0022857">
    <property type="term" value="F:transmembrane transporter activity"/>
    <property type="evidence" value="ECO:0007669"/>
    <property type="project" value="TreeGrafter"/>
</dbReference>
<keyword evidence="2 6" id="KW-0812">Transmembrane</keyword>
<dbReference type="InterPro" id="IPR052081">
    <property type="entry name" value="Dispatched_Hh_regulator"/>
</dbReference>
<keyword evidence="8" id="KW-1185">Reference proteome</keyword>
<evidence type="ECO:0000256" key="5">
    <source>
        <dbReference type="ARBA" id="ARBA00023180"/>
    </source>
</evidence>
<feature type="transmembrane region" description="Helical" evidence="6">
    <location>
        <begin position="388"/>
        <end position="418"/>
    </location>
</feature>
<sequence>MGREDRFQRNSATSLKMDIDADRWAEPCGWHMREGIDAGGRGNEVVQNAASGQVSDDQAQSCPKSLLRSIKNLPEGYLRALVRCPLCFFLLMQLLVGVLVGACWRSGDLNTDFSDFLRANTGASLRYDAMQQAWQALSPPSGRRLQSGTMGYRHTLATLAYYKEDGGNLLEERSLFAILSYERKLQATPQWQFFCGNEIVSISQAPAPTVAAGNGTNETETETVRTQQISCAPGESLVNYIWPSYESPSGISVGPAERQHLVMDGSGARFFPVEAVVSALRDGEDRLPSTLARLGRMFPKDFVVPEGGEAPHTDTLRSFFLFSQSYGPGGYYDSASAANAARNQFHGGDLHQLLRQQDEDLKEHGIRVFYSSGLLDEADIFSALFADVLLSVGGLALVFLMICLHTQSLLCIPLGYVFFKQFSNLPKISIVNCVSTFVIIGVGSDLVFLLTDAWRQSASRATVPEEEFENPPDDSELDHYERSVLAHQRHLYRRLAWVYANAGVSSITTGLCGASSGLGTRD</sequence>